<reference evidence="1 2" key="1">
    <citation type="journal article" date="2014" name="BMC Genomics">
        <title>Comparative genome sequencing reveals chemotype-specific gene clusters in the toxigenic black mold Stachybotrys.</title>
        <authorList>
            <person name="Semeiks J."/>
            <person name="Borek D."/>
            <person name="Otwinowski Z."/>
            <person name="Grishin N.V."/>
        </authorList>
    </citation>
    <scope>NUCLEOTIDE SEQUENCE [LARGE SCALE GENOMIC DNA]</scope>
    <source>
        <strain evidence="1 2">IBT 40285</strain>
    </source>
</reference>
<dbReference type="OrthoDB" id="10553336at2759"/>
<organism evidence="1 2">
    <name type="scientific">Stachybotrys chlorohalonatus (strain IBT 40285)</name>
    <dbReference type="NCBI Taxonomy" id="1283841"/>
    <lineage>
        <taxon>Eukaryota</taxon>
        <taxon>Fungi</taxon>
        <taxon>Dikarya</taxon>
        <taxon>Ascomycota</taxon>
        <taxon>Pezizomycotina</taxon>
        <taxon>Sordariomycetes</taxon>
        <taxon>Hypocreomycetidae</taxon>
        <taxon>Hypocreales</taxon>
        <taxon>Stachybotryaceae</taxon>
        <taxon>Stachybotrys</taxon>
    </lineage>
</organism>
<dbReference type="AlphaFoldDB" id="A0A084QTI4"/>
<keyword evidence="2" id="KW-1185">Reference proteome</keyword>
<proteinExistence type="predicted"/>
<protein>
    <submittedName>
        <fullName evidence="1">Uncharacterized protein</fullName>
    </submittedName>
</protein>
<sequence length="105" mass="11867">MASVGIQHKELPFSRMDFSPKWIWTMIEATSGGGGGDDGGSGPNQCGVRHFLLKEHRKIAINQYLRVLRTSHISTVLPYLMRRGFVIEAQHVEFCMRRPPFPNLG</sequence>
<dbReference type="Proteomes" id="UP000028524">
    <property type="component" value="Unassembled WGS sequence"/>
</dbReference>
<accession>A0A084QTI4</accession>
<dbReference type="EMBL" id="KL660218">
    <property type="protein sequence ID" value="KFA67269.1"/>
    <property type="molecule type" value="Genomic_DNA"/>
</dbReference>
<evidence type="ECO:0000313" key="1">
    <source>
        <dbReference type="EMBL" id="KFA67269.1"/>
    </source>
</evidence>
<dbReference type="InParanoid" id="A0A084QTI4"/>
<evidence type="ECO:0000313" key="2">
    <source>
        <dbReference type="Proteomes" id="UP000028524"/>
    </source>
</evidence>
<dbReference type="HOGENOM" id="CLU_2238352_0_0_1"/>
<gene>
    <name evidence="1" type="ORF">S40285_10438</name>
</gene>
<name>A0A084QTI4_STAC4</name>